<evidence type="ECO:0000313" key="2">
    <source>
        <dbReference type="Proteomes" id="UP000070501"/>
    </source>
</evidence>
<organism evidence="1 2">
    <name type="scientific">Microdochium bolleyi</name>
    <dbReference type="NCBI Taxonomy" id="196109"/>
    <lineage>
        <taxon>Eukaryota</taxon>
        <taxon>Fungi</taxon>
        <taxon>Dikarya</taxon>
        <taxon>Ascomycota</taxon>
        <taxon>Pezizomycotina</taxon>
        <taxon>Sordariomycetes</taxon>
        <taxon>Xylariomycetidae</taxon>
        <taxon>Xylariales</taxon>
        <taxon>Microdochiaceae</taxon>
        <taxon>Microdochium</taxon>
    </lineage>
</organism>
<protein>
    <submittedName>
        <fullName evidence="1">Uncharacterized protein</fullName>
    </submittedName>
</protein>
<name>A0A136JFA3_9PEZI</name>
<accession>A0A136JFA3</accession>
<gene>
    <name evidence="1" type="ORF">Micbo1qcDRAFT_157903</name>
</gene>
<sequence length="71" mass="7998">MNRVIHFATIQSRARAMLILCMVLARTRPQTACLTFRSHNMPALRRGMILAITGTGVLEGFIARRLMLTAR</sequence>
<proteinExistence type="predicted"/>
<dbReference type="AlphaFoldDB" id="A0A136JFA3"/>
<dbReference type="InParanoid" id="A0A136JFA3"/>
<dbReference type="EMBL" id="KQ964246">
    <property type="protein sequence ID" value="KXJ95822.1"/>
    <property type="molecule type" value="Genomic_DNA"/>
</dbReference>
<keyword evidence="2" id="KW-1185">Reference proteome</keyword>
<reference evidence="2" key="1">
    <citation type="submission" date="2016-02" db="EMBL/GenBank/DDBJ databases">
        <title>Draft genome sequence of Microdochium bolleyi, a fungal endophyte of beachgrass.</title>
        <authorList>
            <consortium name="DOE Joint Genome Institute"/>
            <person name="David A.S."/>
            <person name="May G."/>
            <person name="Haridas S."/>
            <person name="Lim J."/>
            <person name="Wang M."/>
            <person name="Labutti K."/>
            <person name="Lipzen A."/>
            <person name="Barry K."/>
            <person name="Grigoriev I.V."/>
        </authorList>
    </citation>
    <scope>NUCLEOTIDE SEQUENCE [LARGE SCALE GENOMIC DNA]</scope>
    <source>
        <strain evidence="2">J235TASD1</strain>
    </source>
</reference>
<dbReference type="Proteomes" id="UP000070501">
    <property type="component" value="Unassembled WGS sequence"/>
</dbReference>
<evidence type="ECO:0000313" key="1">
    <source>
        <dbReference type="EMBL" id="KXJ95822.1"/>
    </source>
</evidence>